<comment type="caution">
    <text evidence="3">The sequence shown here is derived from an EMBL/GenBank/DDBJ whole genome shotgun (WGS) entry which is preliminary data.</text>
</comment>
<evidence type="ECO:0000259" key="2">
    <source>
        <dbReference type="Pfam" id="PF03313"/>
    </source>
</evidence>
<dbReference type="HAMAP" id="MF_01845">
    <property type="entry name" value="UPF0597"/>
    <property type="match status" value="1"/>
</dbReference>
<dbReference type="GO" id="GO:0019450">
    <property type="term" value="P:L-cysteine catabolic process to pyruvate"/>
    <property type="evidence" value="ECO:0007669"/>
    <property type="project" value="TreeGrafter"/>
</dbReference>
<protein>
    <recommendedName>
        <fullName evidence="1">UPF0597 protein H9913_04195</fullName>
    </recommendedName>
</protein>
<dbReference type="PANTHER" id="PTHR30501:SF2">
    <property type="entry name" value="UPF0597 PROTEIN YHAM"/>
    <property type="match status" value="1"/>
</dbReference>
<proteinExistence type="inferred from homology"/>
<dbReference type="Pfam" id="PF03313">
    <property type="entry name" value="SDH_alpha"/>
    <property type="match status" value="1"/>
</dbReference>
<gene>
    <name evidence="3" type="ORF">H9913_04195</name>
</gene>
<evidence type="ECO:0000256" key="1">
    <source>
        <dbReference type="HAMAP-Rule" id="MF_01845"/>
    </source>
</evidence>
<sequence length="427" mass="46036">MITKDLYNTYVQILKDELRPAMGCTEPISIAYAAAEAKKILGDIPDKVEIEVSRNIIKNVKSVVVPHTGGMRGIQAAAAAGIIGGNAEKELEVLESVTDGQIQEMKGFLKQIPCEVKCSDSDFIFDIRIILHKDQQEAEVRIVDFHTNIVLIRKNQEILYSKEIAGRKEADLADKSLLTIEQIYEFADMIRIKDVKEILDRQISYNMAIAEEGLHGNYGANIGAVLLKTYGDQDVKIRARAYAAAASDARMNGCELPVVINSGSGNQGITASVPVIVYARELNVPQEKLYRALVISNLSTIHIKEGIGRLSAYCGAVSAGCGSGAGISYLYGGGFIEGAHTLVNSLAILSGTICDGAKASCAAKIASSVDAGIIGYYMYKNGQQFFGGDGIVKKGVENTIRSIGQLASEGMLETDKEIVRLMIEDCV</sequence>
<keyword evidence="3" id="KW-0456">Lyase</keyword>
<evidence type="ECO:0000313" key="3">
    <source>
        <dbReference type="EMBL" id="HJD39205.1"/>
    </source>
</evidence>
<reference evidence="3" key="1">
    <citation type="journal article" date="2021" name="PeerJ">
        <title>Extensive microbial diversity within the chicken gut microbiome revealed by metagenomics and culture.</title>
        <authorList>
            <person name="Gilroy R."/>
            <person name="Ravi A."/>
            <person name="Getino M."/>
            <person name="Pursley I."/>
            <person name="Horton D.L."/>
            <person name="Alikhan N.F."/>
            <person name="Baker D."/>
            <person name="Gharbi K."/>
            <person name="Hall N."/>
            <person name="Watson M."/>
            <person name="Adriaenssens E.M."/>
            <person name="Foster-Nyarko E."/>
            <person name="Jarju S."/>
            <person name="Secka A."/>
            <person name="Antonio M."/>
            <person name="Oren A."/>
            <person name="Chaudhuri R.R."/>
            <person name="La Ragione R."/>
            <person name="Hildebrand F."/>
            <person name="Pallen M.J."/>
        </authorList>
    </citation>
    <scope>NUCLEOTIDE SEQUENCE</scope>
    <source>
        <strain evidence="3">ChiW19-6364</strain>
    </source>
</reference>
<organism evidence="3 4">
    <name type="scientific">Candidatus Blautia stercoripullorum</name>
    <dbReference type="NCBI Taxonomy" id="2838502"/>
    <lineage>
        <taxon>Bacteria</taxon>
        <taxon>Bacillati</taxon>
        <taxon>Bacillota</taxon>
        <taxon>Clostridia</taxon>
        <taxon>Lachnospirales</taxon>
        <taxon>Lachnospiraceae</taxon>
        <taxon>Blautia</taxon>
    </lineage>
</organism>
<dbReference type="InterPro" id="IPR005130">
    <property type="entry name" value="Ser_deHydtase-like_asu"/>
</dbReference>
<dbReference type="Proteomes" id="UP000823850">
    <property type="component" value="Unassembled WGS sequence"/>
</dbReference>
<reference evidence="3" key="2">
    <citation type="submission" date="2021-04" db="EMBL/GenBank/DDBJ databases">
        <authorList>
            <person name="Gilroy R."/>
        </authorList>
    </citation>
    <scope>NUCLEOTIDE SEQUENCE</scope>
    <source>
        <strain evidence="3">ChiW19-6364</strain>
    </source>
</reference>
<dbReference type="InterPro" id="IPR021144">
    <property type="entry name" value="UPF0597"/>
</dbReference>
<evidence type="ECO:0000313" key="4">
    <source>
        <dbReference type="Proteomes" id="UP000823850"/>
    </source>
</evidence>
<feature type="domain" description="Serine dehydratase-like alpha subunit" evidence="2">
    <location>
        <begin position="88"/>
        <end position="419"/>
    </location>
</feature>
<accession>A0A9D2R8K3</accession>
<dbReference type="EMBL" id="DWUX01000077">
    <property type="protein sequence ID" value="HJD39205.1"/>
    <property type="molecule type" value="Genomic_DNA"/>
</dbReference>
<comment type="similarity">
    <text evidence="1">Belongs to the UPF0597 family.</text>
</comment>
<dbReference type="PANTHER" id="PTHR30501">
    <property type="entry name" value="UPF0597 PROTEIN YHAM"/>
    <property type="match status" value="1"/>
</dbReference>
<name>A0A9D2R8K3_9FIRM</name>
<dbReference type="GO" id="GO:0080146">
    <property type="term" value="F:L-cysteine desulfhydrase activity"/>
    <property type="evidence" value="ECO:0007669"/>
    <property type="project" value="TreeGrafter"/>
</dbReference>
<dbReference type="AlphaFoldDB" id="A0A9D2R8K3"/>
<dbReference type="PIRSF" id="PIRSF006054">
    <property type="entry name" value="UCP006054"/>
    <property type="match status" value="1"/>
</dbReference>